<evidence type="ECO:0000313" key="8">
    <source>
        <dbReference type="EMBL" id="PLB53953.1"/>
    </source>
</evidence>
<protein>
    <submittedName>
        <fullName evidence="8">Glycosyl hydrolase family 43 protein</fullName>
    </submittedName>
</protein>
<evidence type="ECO:0000256" key="4">
    <source>
        <dbReference type="ARBA" id="ARBA00023295"/>
    </source>
</evidence>
<keyword evidence="3 5" id="KW-0378">Hydrolase</keyword>
<dbReference type="RefSeq" id="XP_024709255.1">
    <property type="nucleotide sequence ID" value="XM_024854237.1"/>
</dbReference>
<dbReference type="Proteomes" id="UP000234275">
    <property type="component" value="Unassembled WGS sequence"/>
</dbReference>
<dbReference type="GeneID" id="36561943"/>
<feature type="domain" description="Alpha-galactosidase CBM13" evidence="7">
    <location>
        <begin position="353"/>
        <end position="424"/>
    </location>
</feature>
<dbReference type="CDD" id="cd04081">
    <property type="entry name" value="CBM35_galactosidase-like"/>
    <property type="match status" value="1"/>
</dbReference>
<dbReference type="InterPro" id="IPR006710">
    <property type="entry name" value="Glyco_hydro_43"/>
</dbReference>
<evidence type="ECO:0000256" key="2">
    <source>
        <dbReference type="ARBA" id="ARBA00022729"/>
    </source>
</evidence>
<proteinExistence type="inferred from homology"/>
<dbReference type="AlphaFoldDB" id="A0A2I2GM45"/>
<dbReference type="GO" id="GO:0005975">
    <property type="term" value="P:carbohydrate metabolic process"/>
    <property type="evidence" value="ECO:0007669"/>
    <property type="project" value="InterPro"/>
</dbReference>
<dbReference type="GO" id="GO:0004553">
    <property type="term" value="F:hydrolase activity, hydrolyzing O-glycosyl compounds"/>
    <property type="evidence" value="ECO:0007669"/>
    <property type="project" value="InterPro"/>
</dbReference>
<gene>
    <name evidence="8" type="ORF">P170DRAFT_504821</name>
</gene>
<reference evidence="8 9" key="1">
    <citation type="submission" date="2016-12" db="EMBL/GenBank/DDBJ databases">
        <title>The genomes of Aspergillus section Nigri reveals drivers in fungal speciation.</title>
        <authorList>
            <consortium name="DOE Joint Genome Institute"/>
            <person name="Vesth T.C."/>
            <person name="Nybo J."/>
            <person name="Theobald S."/>
            <person name="Brandl J."/>
            <person name="Frisvad J.C."/>
            <person name="Nielsen K.F."/>
            <person name="Lyhne E.K."/>
            <person name="Kogle M.E."/>
            <person name="Kuo A."/>
            <person name="Riley R."/>
            <person name="Clum A."/>
            <person name="Nolan M."/>
            <person name="Lipzen A."/>
            <person name="Salamov A."/>
            <person name="Henrissat B."/>
            <person name="Wiebenga A."/>
            <person name="De Vries R.P."/>
            <person name="Grigoriev I.V."/>
            <person name="Mortensen U.H."/>
            <person name="Andersen M.R."/>
            <person name="Baker S.E."/>
        </authorList>
    </citation>
    <scope>NUCLEOTIDE SEQUENCE [LARGE SCALE GENOMIC DNA]</scope>
    <source>
        <strain evidence="8 9">IBT 23096</strain>
    </source>
</reference>
<keyword evidence="2 6" id="KW-0732">Signal</keyword>
<dbReference type="VEuPathDB" id="FungiDB:P170DRAFT_504821"/>
<feature type="chain" id="PRO_5014195018" evidence="6">
    <location>
        <begin position="21"/>
        <end position="439"/>
    </location>
</feature>
<dbReference type="STRING" id="1392250.A0A2I2GM45"/>
<accession>A0A2I2GM45</accession>
<dbReference type="CDD" id="cd18821">
    <property type="entry name" value="GH43_Pc3Gal43A-like"/>
    <property type="match status" value="1"/>
</dbReference>
<dbReference type="PANTHER" id="PTHR22925">
    <property type="entry name" value="GLYCOSYL HYDROLASE 43 FAMILY MEMBER"/>
    <property type="match status" value="1"/>
</dbReference>
<name>A0A2I2GM45_9EURO</name>
<evidence type="ECO:0000256" key="5">
    <source>
        <dbReference type="RuleBase" id="RU361187"/>
    </source>
</evidence>
<evidence type="ECO:0000313" key="9">
    <source>
        <dbReference type="Proteomes" id="UP000234275"/>
    </source>
</evidence>
<dbReference type="Gene3D" id="2.115.10.20">
    <property type="entry name" value="Glycosyl hydrolase domain, family 43"/>
    <property type="match status" value="1"/>
</dbReference>
<dbReference type="PANTHER" id="PTHR22925:SF3">
    <property type="entry name" value="GLYCOSYL HYDROLASE FAMILY PROTEIN 43"/>
    <property type="match status" value="1"/>
</dbReference>
<feature type="signal peptide" evidence="6">
    <location>
        <begin position="1"/>
        <end position="20"/>
    </location>
</feature>
<dbReference type="Pfam" id="PF04616">
    <property type="entry name" value="Glyco_hydro_43"/>
    <property type="match status" value="1"/>
</dbReference>
<dbReference type="EMBL" id="MSFO01000001">
    <property type="protein sequence ID" value="PLB53953.1"/>
    <property type="molecule type" value="Genomic_DNA"/>
</dbReference>
<dbReference type="Pfam" id="PF22704">
    <property type="entry name" value="CBM13-like"/>
    <property type="match status" value="1"/>
</dbReference>
<dbReference type="InterPro" id="IPR023296">
    <property type="entry name" value="Glyco_hydro_beta-prop_sf"/>
</dbReference>
<comment type="caution">
    <text evidence="8">The sequence shown here is derived from an EMBL/GenBank/DDBJ whole genome shotgun (WGS) entry which is preliminary data.</text>
</comment>
<evidence type="ECO:0000256" key="3">
    <source>
        <dbReference type="ARBA" id="ARBA00022801"/>
    </source>
</evidence>
<comment type="similarity">
    <text evidence="1 5">Belongs to the glycosyl hydrolase 43 family.</text>
</comment>
<keyword evidence="9" id="KW-1185">Reference proteome</keyword>
<dbReference type="SUPFAM" id="SSF75005">
    <property type="entry name" value="Arabinanase/levansucrase/invertase"/>
    <property type="match status" value="1"/>
</dbReference>
<organism evidence="8 9">
    <name type="scientific">Aspergillus steynii IBT 23096</name>
    <dbReference type="NCBI Taxonomy" id="1392250"/>
    <lineage>
        <taxon>Eukaryota</taxon>
        <taxon>Fungi</taxon>
        <taxon>Dikarya</taxon>
        <taxon>Ascomycota</taxon>
        <taxon>Pezizomycotina</taxon>
        <taxon>Eurotiomycetes</taxon>
        <taxon>Eurotiomycetidae</taxon>
        <taxon>Eurotiales</taxon>
        <taxon>Aspergillaceae</taxon>
        <taxon>Aspergillus</taxon>
        <taxon>Aspergillus subgen. Circumdati</taxon>
    </lineage>
</organism>
<dbReference type="OrthoDB" id="9970295at2759"/>
<keyword evidence="4 5" id="KW-0326">Glycosidase</keyword>
<evidence type="ECO:0000256" key="6">
    <source>
        <dbReference type="SAM" id="SignalP"/>
    </source>
</evidence>
<dbReference type="Gene3D" id="2.60.120.260">
    <property type="entry name" value="Galactose-binding domain-like"/>
    <property type="match status" value="1"/>
</dbReference>
<evidence type="ECO:0000256" key="1">
    <source>
        <dbReference type="ARBA" id="ARBA00009865"/>
    </source>
</evidence>
<evidence type="ECO:0000259" key="7">
    <source>
        <dbReference type="Pfam" id="PF22704"/>
    </source>
</evidence>
<dbReference type="InterPro" id="IPR055240">
    <property type="entry name" value="CBM13-like"/>
</dbReference>
<sequence>MQILRIGSFAAILLASSIEASLDIVSGATWTAAGTDQHIQAHGAGIIEVDGTYYLIGENKLDGTYFQSVNCYSSKDLIEWEFVNELLSVQESGDLGPQRIVERPKVIYNDDTEQYVMWMHIDSSDYGDAKAGVATGSSVCGDYTYINSTRPLGYVSRDLGLFKDTDGTAYLLTEDRDNGLRIDLLSADYLTVESPVHLFETYESPAIYKSGDTYFMFGSQLTGWDANDNRYTTATNLSGPWSEWTNFAPEGSKTFTSQSTYILEKDGVVIYMGDRWVPGNLASSTYVWLPLTISGTKATLNDASAWKFTDGSWETAEPVTTLPAVSDDTTLGGSARTVTDERVGYLGGPDNGTLTFSSVSASGSGKHTVQITYRNGDGSQRYCAVVVNDKSYKVAFSSTGTSVGTSIVHAEFADGDENEIRFEGLDGKYCPDIQELVIS</sequence>